<protein>
    <submittedName>
        <fullName evidence="1">Uncharacterized protein</fullName>
    </submittedName>
</protein>
<evidence type="ECO:0000313" key="2">
    <source>
        <dbReference type="Proteomes" id="UP000002316"/>
    </source>
</evidence>
<evidence type="ECO:0000313" key="1">
    <source>
        <dbReference type="EMBL" id="CBH17255.1"/>
    </source>
</evidence>
<proteinExistence type="predicted"/>
<dbReference type="KEGG" id="tbg:TbgDal_XI3730"/>
<sequence length="103" mass="12377">MDVIQTSFFFFKVWRVWDWRALITSKQCILLSLFFLFLEKKKLVFAVHYSLFFRSNSFFFISNSNACRPCACACNECCYCCFYFPFLQMKKKKETHSMGYIDA</sequence>
<dbReference type="AlphaFoldDB" id="D0A6F4"/>
<gene>
    <name evidence="1" type="ORF">TbgDal_XI3730</name>
</gene>
<organism evidence="1 2">
    <name type="scientific">Trypanosoma brucei gambiense (strain MHOM/CI/86/DAL972)</name>
    <dbReference type="NCBI Taxonomy" id="679716"/>
    <lineage>
        <taxon>Eukaryota</taxon>
        <taxon>Discoba</taxon>
        <taxon>Euglenozoa</taxon>
        <taxon>Kinetoplastea</taxon>
        <taxon>Metakinetoplastina</taxon>
        <taxon>Trypanosomatida</taxon>
        <taxon>Trypanosomatidae</taxon>
        <taxon>Trypanosoma</taxon>
    </lineage>
</organism>
<dbReference type="RefSeq" id="XP_011779519.1">
    <property type="nucleotide sequence ID" value="XM_011781217.1"/>
</dbReference>
<dbReference type="EMBL" id="FN554974">
    <property type="protein sequence ID" value="CBH17255.1"/>
    <property type="molecule type" value="Genomic_DNA"/>
</dbReference>
<dbReference type="Proteomes" id="UP000002316">
    <property type="component" value="Chromosome 11"/>
</dbReference>
<accession>D0A6F4</accession>
<dbReference type="GeneID" id="23867356"/>
<reference evidence="2" key="1">
    <citation type="journal article" date="2010" name="PLoS Negl. Trop. Dis.">
        <title>The genome sequence of Trypanosoma brucei gambiense, causative agent of chronic human african trypanosomiasis.</title>
        <authorList>
            <person name="Jackson A.P."/>
            <person name="Sanders M."/>
            <person name="Berry A."/>
            <person name="McQuillan J."/>
            <person name="Aslett M.A."/>
            <person name="Quail M.A."/>
            <person name="Chukualim B."/>
            <person name="Capewell P."/>
            <person name="MacLeod A."/>
            <person name="Melville S.E."/>
            <person name="Gibson W."/>
            <person name="Barry J.D."/>
            <person name="Berriman M."/>
            <person name="Hertz-Fowler C."/>
        </authorList>
    </citation>
    <scope>NUCLEOTIDE SEQUENCE [LARGE SCALE GENOMIC DNA]</scope>
    <source>
        <strain evidence="2">MHOM/CI/86/DAL972</strain>
    </source>
</reference>
<name>D0A6F4_TRYB9</name>